<dbReference type="EMBL" id="JARSBO010000009">
    <property type="protein sequence ID" value="MDG4720919.1"/>
    <property type="molecule type" value="Genomic_DNA"/>
</dbReference>
<feature type="compositionally biased region" description="Gly residues" evidence="1">
    <location>
        <begin position="2307"/>
        <end position="2323"/>
    </location>
</feature>
<dbReference type="PROSITE" id="PS50268">
    <property type="entry name" value="CADHERIN_2"/>
    <property type="match status" value="1"/>
</dbReference>
<dbReference type="Gene3D" id="2.60.40.60">
    <property type="entry name" value="Cadherins"/>
    <property type="match status" value="1"/>
</dbReference>
<gene>
    <name evidence="3" type="ORF">P7680_18085</name>
</gene>
<protein>
    <submittedName>
        <fullName evidence="3">DUF4347 domain-containing protein</fullName>
    </submittedName>
</protein>
<comment type="caution">
    <text evidence="3">The sequence shown here is derived from an EMBL/GenBank/DDBJ whole genome shotgun (WGS) entry which is preliminary data.</text>
</comment>
<feature type="domain" description="Cadherin" evidence="2">
    <location>
        <begin position="1840"/>
        <end position="1972"/>
    </location>
</feature>
<feature type="region of interest" description="Disordered" evidence="1">
    <location>
        <begin position="778"/>
        <end position="801"/>
    </location>
</feature>
<feature type="region of interest" description="Disordered" evidence="1">
    <location>
        <begin position="42"/>
        <end position="83"/>
    </location>
</feature>
<dbReference type="Pfam" id="PF14252">
    <property type="entry name" value="DUF4347"/>
    <property type="match status" value="1"/>
</dbReference>
<accession>A0ABT6GG02</accession>
<evidence type="ECO:0000256" key="1">
    <source>
        <dbReference type="SAM" id="MobiDB-lite"/>
    </source>
</evidence>
<proteinExistence type="predicted"/>
<evidence type="ECO:0000259" key="2">
    <source>
        <dbReference type="PROSITE" id="PS50268"/>
    </source>
</evidence>
<reference evidence="3 4" key="1">
    <citation type="submission" date="2023-03" db="EMBL/GenBank/DDBJ databases">
        <title>Strain FZY0004 represents a novel species in the genus Thalassospira isolated from seawater.</title>
        <authorList>
            <person name="Fu Z.-Y."/>
        </authorList>
    </citation>
    <scope>NUCLEOTIDE SEQUENCE [LARGE SCALE GENOMIC DNA]</scope>
    <source>
        <strain evidence="3 4">FZY0004</strain>
    </source>
</reference>
<organism evidence="3 4">
    <name type="scientific">Thalassospira aquimaris</name>
    <dbReference type="NCBI Taxonomy" id="3037796"/>
    <lineage>
        <taxon>Bacteria</taxon>
        <taxon>Pseudomonadati</taxon>
        <taxon>Pseudomonadota</taxon>
        <taxon>Alphaproteobacteria</taxon>
        <taxon>Rhodospirillales</taxon>
        <taxon>Thalassospiraceae</taxon>
        <taxon>Thalassospira</taxon>
    </lineage>
</organism>
<feature type="region of interest" description="Disordered" evidence="1">
    <location>
        <begin position="2294"/>
        <end position="2333"/>
    </location>
</feature>
<keyword evidence="4" id="KW-1185">Reference proteome</keyword>
<dbReference type="InterPro" id="IPR025592">
    <property type="entry name" value="DUF4347"/>
</dbReference>
<evidence type="ECO:0000313" key="3">
    <source>
        <dbReference type="EMBL" id="MDG4720919.1"/>
    </source>
</evidence>
<dbReference type="Proteomes" id="UP001529180">
    <property type="component" value="Unassembled WGS sequence"/>
</dbReference>
<evidence type="ECO:0000313" key="4">
    <source>
        <dbReference type="Proteomes" id="UP001529180"/>
    </source>
</evidence>
<name>A0ABT6GG02_9PROT</name>
<dbReference type="InterPro" id="IPR002126">
    <property type="entry name" value="Cadherin-like_dom"/>
</dbReference>
<dbReference type="RefSeq" id="WP_278006934.1">
    <property type="nucleotide sequence ID" value="NZ_JARSBO010000009.1"/>
</dbReference>
<sequence length="2378" mass="233688">MTVTTGRAKQNPLTATFSSVVPIALEPRFMFDAAGAATAADAATDAQAEAEAEQAHSSDSGNEADNHEVADIPAGTGADSGTRREIMVVDTSVAGWQDLISDLAPGTETILLDGTKGGIAQLAQMLAGKTGIDALHILSHGDTGMIKLGTDTLTTDTLARYADALSVISASLGEQGDILLYGCLVGEGGEGQAFVDALANLTGADIAASDDLTGAENLGGDWDLEITTGDIDATTPLSSVAMNNFVGVLANVTFDFEGGSVVGDKVHQTSGAYTIVVDGKDTNINLGYYSYTSTPVDGSYQPSAWETEITISLSDNQTFNIASLDIFNMRDDQPQSFTFTSNEGDILTLDVTSDLSFSTINFTDFTGISTLTITSSQHSGQFAINLDNIVFNNIATAPSNDAPTLTGTPGDATTNEDTATTIDLSAYTVADADGDEIELTLHVDSGTIASTDDNGTSENIVVAGSGTGSMTLTGTAGDLNTYLTDRSKIVYTPAANATGSATLTVTPSDGKANGTGTADTVTINITAVNDAPTVTASGGTTDYTEGVAIAVDGGLTLSDVDSATLASATVSITTGFDTGSDVLAFTNDGSTMGNIAASYNASTGVLTLTSAGATATVAQWQAALRAITYDSTNDAVTGERTVSFVVNDGSADSTAPTKTVSIAHYVNDAPTITNGGTSLLTTTNEDTTSAAKSVSDILTDVSYSDPESGASTGIAITGVTGNGRWEYSTDDGTSWHDVGSVSAGEALLLEPDEQLRYVPDSRNGETATLSFRAWDQATGSATNGASRGTADTTTNGGSTAFSSQTASVSITVSDVNDVPTVPNGGTTVVTVTEDTASNFDLSAVTLADVDGDNLTVTIVVSAGTFLSPASGVGVGSGVTATLENSTTIKLVGSAADINAYLDTASNIQYTGASHASGTAAATYTVHVDDGTVNPKLVDSTINITAVNDAPTITGLDGNSATFTEDGSAVLLDVGSDAVVADVDNANFNGGSLTVAIASGGDVTEDLLGISTSGVVTLDDVTAGANVRVNGNVIGTLDNAISAGNNLVISFTTDDATLANVQALVRALTYSNTDTGNPTNTDRTVRITLNDGETNSANYDVTVGITRVNDNPTGSGAPTDVTVTEDTASNLDLSAITLTDVDGETITLTLAAGAGTMTATSGNNVTIGGSGTGTLTLQGTAADINSFLDTASNIQFTGAENVNGNDVTTIIATVNDGHGGGNIAVGTINVDITAINDAPVVGGVNGDSSAITAGNGAQNVSLFDDVTITNVDSTDYNGGKITIVQNSGTTNGSWGLENTTVAYSGGDDIIAGGEAITINGVTIGTVSNTNTGQGGNSLEITLNANATSANIQTLLSNLTFDAASGLGARTFTLTVNDGDGTANGGVEAGTADFTVNVQPNPPVISNLSGDTVSANNGQTVSFDLGGNVTVTDSDSANFNGGALTITRTGSLSGNFSLSGTGSTGVSAGTSTGAADGTIAAGETIYVDGVAIATVSGTDTGQGTNNLVLTFGSEATPAKVQTLLRALQYSSTSGGAHTFSLTISDASANAGTSTAATTTINVAHAPVNTVPGAQSGTDGTSKALTGISVADTDSSNVTTTVSVGSGLGTFSTTASGSASITGGGSNSIQISGTLADVNATLANLQYTPAINASGSHTITVLSSDGTNTDSDTITVAVNDRPDIGNLNGDAVTFTENSGAVVLDSGSDATITDNNNPADLNGGSVVVSMTGGVGSNDILAAVGSVTFSDSIAGSNVMVSGVTIGTLANALSAGNELRVNFNEEATVARVTTLLRSLSYNNLSDAPTAGTKTITITLTDNDGGTSTQSSVTLTKVAVNDAPTATGVPASVTVTEDTASNVDLSAITITDKDSGSGSITVTITASAGTLTATNSGGVTVGGSASALTLTGTVANIDAYLNTASNIKYTSATNASGDNVATLTIKANDGGNTGTGGGSDVTLGTVAVNVTGVNDAPTIGGLSGDSVSYTKGETIKLDAGQNALVTDIDSTHFNHGTLTVSIASGGVASEDILTLVTSGTTITLAGTAAGSQVSVGGTVIGTLGNAIAAGNDLVINLNPNATPARVQELVRAVGYSNSSTSPTVANRTVNFSLSDGEATSAIAATTIVINRPVIPPPPPTTPTAPTVVTPPAILPSPGISAGGDNGTPVSNAINTNVSGGSNGGSVIAGAVIPTTVTGQLGNISPIGNSGTPVSAGLSSSQVGGGLGSGSIISSGLGSGGSAGGGLSGTGGGFGSAVSGLSGSGSLGGGGLGGGLGAGFGGAAGAVGTGGAAFGAGAIGGQVPGGSGDQPLGQPGEGGGPDGGAAAGGNGDQAALEDGEAEQAELSELAFAVSADFSAQLAAFGGMPDLEAEQLAAALMLHKVPA</sequence>